<organism evidence="2">
    <name type="scientific">Entamoeba dispar (strain ATCC PRA-260 / SAW760)</name>
    <dbReference type="NCBI Taxonomy" id="370354"/>
    <lineage>
        <taxon>Eukaryota</taxon>
        <taxon>Amoebozoa</taxon>
        <taxon>Evosea</taxon>
        <taxon>Archamoebae</taxon>
        <taxon>Mastigamoebida</taxon>
        <taxon>Entamoebidae</taxon>
        <taxon>Entamoeba</taxon>
    </lineage>
</organism>
<dbReference type="KEGG" id="edi:EDI_129870"/>
<dbReference type="EMBL" id="DS548819">
    <property type="protein sequence ID" value="EDR27360.1"/>
    <property type="molecule type" value="Genomic_DNA"/>
</dbReference>
<dbReference type="RefSeq" id="XP_001736401.1">
    <property type="nucleotide sequence ID" value="XM_001736349.1"/>
</dbReference>
<dbReference type="AlphaFoldDB" id="B0EDP0"/>
<dbReference type="VEuPathDB" id="AmoebaDB:EDI_129870"/>
<sequence>MIYSLFIILLAEVFVDSFKYMLLRPFKIPSLNSITTSDRRLGVPVVFLSVLFICFGLKTMSLSHLTSLYSFITFNTLFVKRSVDYCIETWLLLK</sequence>
<gene>
    <name evidence="1" type="ORF">EDI_129870</name>
</gene>
<reference evidence="2" key="1">
    <citation type="submission" date="2007-12" db="EMBL/GenBank/DDBJ databases">
        <title>Annotation of Entamoeba dispar SAW760.</title>
        <authorList>
            <person name="Lorenzi H."/>
            <person name="Inman J."/>
            <person name="Schobel S."/>
            <person name="Amedeo P."/>
            <person name="Caler E."/>
        </authorList>
    </citation>
    <scope>NUCLEOTIDE SEQUENCE [LARGE SCALE GENOMIC DNA]</scope>
    <source>
        <strain evidence="2">ATCC PRA-260 / SAW760</strain>
    </source>
</reference>
<dbReference type="Proteomes" id="UP000008076">
    <property type="component" value="Unassembled WGS sequence"/>
</dbReference>
<accession>B0EDP0</accession>
<dbReference type="GeneID" id="5881396"/>
<evidence type="ECO:0000313" key="1">
    <source>
        <dbReference type="EMBL" id="EDR27360.1"/>
    </source>
</evidence>
<keyword evidence="2" id="KW-1185">Reference proteome</keyword>
<dbReference type="OrthoDB" id="29023at2759"/>
<proteinExistence type="predicted"/>
<evidence type="ECO:0000313" key="2">
    <source>
        <dbReference type="Proteomes" id="UP000008076"/>
    </source>
</evidence>
<name>B0EDP0_ENTDS</name>
<protein>
    <submittedName>
        <fullName evidence="1">Uncharacterized protein</fullName>
    </submittedName>
</protein>